<protein>
    <recommendedName>
        <fullName evidence="1">TIR domain-containing protein</fullName>
    </recommendedName>
</protein>
<reference evidence="2 3" key="1">
    <citation type="submission" date="2017-09" db="EMBL/GenBank/DDBJ databases">
        <title>Large-scale bioinformatics analysis of Bacillus genomes uncovers conserved roles of natural products in bacterial physiology.</title>
        <authorList>
            <consortium name="Agbiome Team Llc"/>
            <person name="Bleich R.M."/>
            <person name="Grubbs K.J."/>
            <person name="Santa Maria K.C."/>
            <person name="Allen S.E."/>
            <person name="Farag S."/>
            <person name="Shank E.A."/>
            <person name="Bowers A."/>
        </authorList>
    </citation>
    <scope>NUCLEOTIDE SEQUENCE [LARGE SCALE GENOMIC DNA]</scope>
    <source>
        <strain evidence="2 3">AFS096845</strain>
    </source>
</reference>
<dbReference type="SUPFAM" id="SSF52200">
    <property type="entry name" value="Toll/Interleukin receptor TIR domain"/>
    <property type="match status" value="1"/>
</dbReference>
<evidence type="ECO:0000259" key="1">
    <source>
        <dbReference type="PROSITE" id="PS50104"/>
    </source>
</evidence>
<dbReference type="AlphaFoldDB" id="A0A2A7I322"/>
<feature type="domain" description="TIR" evidence="1">
    <location>
        <begin position="94"/>
        <end position="243"/>
    </location>
</feature>
<gene>
    <name evidence="2" type="ORF">COM96_03610</name>
</gene>
<evidence type="ECO:0000313" key="2">
    <source>
        <dbReference type="EMBL" id="PEC23494.1"/>
    </source>
</evidence>
<accession>A0A2A7I322</accession>
<proteinExistence type="predicted"/>
<dbReference type="Proteomes" id="UP000220006">
    <property type="component" value="Unassembled WGS sequence"/>
</dbReference>
<name>A0A2A7I322_BACCE</name>
<dbReference type="PROSITE" id="PS50104">
    <property type="entry name" value="TIR"/>
    <property type="match status" value="1"/>
</dbReference>
<dbReference type="GO" id="GO:0007165">
    <property type="term" value="P:signal transduction"/>
    <property type="evidence" value="ECO:0007669"/>
    <property type="project" value="InterPro"/>
</dbReference>
<evidence type="ECO:0000313" key="3">
    <source>
        <dbReference type="Proteomes" id="UP000220006"/>
    </source>
</evidence>
<dbReference type="InterPro" id="IPR000157">
    <property type="entry name" value="TIR_dom"/>
</dbReference>
<dbReference type="EMBL" id="NVLK01000005">
    <property type="protein sequence ID" value="PEC23494.1"/>
    <property type="molecule type" value="Genomic_DNA"/>
</dbReference>
<organism evidence="2 3">
    <name type="scientific">Bacillus cereus</name>
    <dbReference type="NCBI Taxonomy" id="1396"/>
    <lineage>
        <taxon>Bacteria</taxon>
        <taxon>Bacillati</taxon>
        <taxon>Bacillota</taxon>
        <taxon>Bacilli</taxon>
        <taxon>Bacillales</taxon>
        <taxon>Bacillaceae</taxon>
        <taxon>Bacillus</taxon>
        <taxon>Bacillus cereus group</taxon>
    </lineage>
</organism>
<sequence>MEKNLYLYQAAEKALQEIGTPARLAHILDVIKQNQLYEFGTKDPRIQLDSLAKSMENSSSISKIKPGTYELSAMCMFPKHTIVPSITEKRSLNMNKKIFISHSTVDQEYVAEVVSLLLQMGVASDRIKCSSFYPYGVEAGQDIFDWMQEELTDNAIVICMLSENYYKSLACATELGAAWVLSKIYVPILIPPTSFQDIKGIPQSKKAFKINDKYEFNYVKDAIVKHLELPFDERIWERLKDEFMGRVTLKLATHQS</sequence>
<comment type="caution">
    <text evidence="2">The sequence shown here is derived from an EMBL/GenBank/DDBJ whole genome shotgun (WGS) entry which is preliminary data.</text>
</comment>
<dbReference type="InterPro" id="IPR035897">
    <property type="entry name" value="Toll_tir_struct_dom_sf"/>
</dbReference>
<dbReference type="Pfam" id="PF13676">
    <property type="entry name" value="TIR_2"/>
    <property type="match status" value="1"/>
</dbReference>
<dbReference type="RefSeq" id="WP_097902669.1">
    <property type="nucleotide sequence ID" value="NZ_NVLK01000005.1"/>
</dbReference>
<dbReference type="Gene3D" id="3.40.50.10140">
    <property type="entry name" value="Toll/interleukin-1 receptor homology (TIR) domain"/>
    <property type="match status" value="1"/>
</dbReference>